<name>A0A1D2QMY7_9GAMM</name>
<feature type="chain" id="PRO_5008906522" description="Pyrrolo-quinoline quinone repeat domain-containing protein" evidence="1">
    <location>
        <begin position="29"/>
        <end position="1067"/>
    </location>
</feature>
<dbReference type="AlphaFoldDB" id="A0A1D2QMY7"/>
<dbReference type="InterPro" id="IPR011047">
    <property type="entry name" value="Quinoprotein_ADH-like_sf"/>
</dbReference>
<evidence type="ECO:0000313" key="3">
    <source>
        <dbReference type="EMBL" id="ODS22914.1"/>
    </source>
</evidence>
<dbReference type="InterPro" id="IPR002372">
    <property type="entry name" value="PQQ_rpt_dom"/>
</dbReference>
<gene>
    <name evidence="3" type="ORF">AB835_11725</name>
</gene>
<dbReference type="SUPFAM" id="SSF103647">
    <property type="entry name" value="TSP type-3 repeat"/>
    <property type="match status" value="1"/>
</dbReference>
<feature type="signal peptide" evidence="1">
    <location>
        <begin position="1"/>
        <end position="28"/>
    </location>
</feature>
<dbReference type="Proteomes" id="UP000242502">
    <property type="component" value="Unassembled WGS sequence"/>
</dbReference>
<dbReference type="SUPFAM" id="SSF50998">
    <property type="entry name" value="Quinoprotein alcohol dehydrogenase-like"/>
    <property type="match status" value="1"/>
</dbReference>
<keyword evidence="1" id="KW-0732">Signal</keyword>
<dbReference type="InterPro" id="IPR028974">
    <property type="entry name" value="TSP_type-3_rpt"/>
</dbReference>
<accession>A0A1D2QMY7</accession>
<reference evidence="3 4" key="1">
    <citation type="journal article" date="2016" name="Appl. Environ. Microbiol.">
        <title>Lack of Overt Genome Reduction in the Bryostatin-Producing Bryozoan Symbiont "Candidatus Endobugula sertula".</title>
        <authorList>
            <person name="Miller I.J."/>
            <person name="Vanee N."/>
            <person name="Fong S.S."/>
            <person name="Lim-Fong G.E."/>
            <person name="Kwan J.C."/>
        </authorList>
    </citation>
    <scope>NUCLEOTIDE SEQUENCE [LARGE SCALE GENOMIC DNA]</scope>
    <source>
        <strain evidence="3">AB1-4</strain>
    </source>
</reference>
<dbReference type="SMART" id="SM00564">
    <property type="entry name" value="PQQ"/>
    <property type="match status" value="6"/>
</dbReference>
<dbReference type="Gene3D" id="2.130.10.10">
    <property type="entry name" value="YVTN repeat-like/Quinoprotein amine dehydrogenase"/>
    <property type="match status" value="2"/>
</dbReference>
<dbReference type="EMBL" id="MDLC01000047">
    <property type="protein sequence ID" value="ODS22914.1"/>
    <property type="molecule type" value="Genomic_DNA"/>
</dbReference>
<dbReference type="GO" id="GO:0043041">
    <property type="term" value="P:amino acid activation for nonribosomal peptide biosynthetic process"/>
    <property type="evidence" value="ECO:0007669"/>
    <property type="project" value="TreeGrafter"/>
</dbReference>
<dbReference type="Gene3D" id="4.10.1080.10">
    <property type="entry name" value="TSP type-3 repeat"/>
    <property type="match status" value="2"/>
</dbReference>
<dbReference type="PANTHER" id="PTHR44394:SF1">
    <property type="entry name" value="BETA-ALANINE-ACTIVATING ENZYME"/>
    <property type="match status" value="1"/>
</dbReference>
<feature type="domain" description="Pyrrolo-quinoline quinone repeat" evidence="2">
    <location>
        <begin position="203"/>
        <end position="314"/>
    </location>
</feature>
<dbReference type="InterPro" id="IPR018391">
    <property type="entry name" value="PQQ_b-propeller_rpt"/>
</dbReference>
<dbReference type="InterPro" id="IPR052091">
    <property type="entry name" value="Beta-ala_Activ/Resist"/>
</dbReference>
<dbReference type="PANTHER" id="PTHR44394">
    <property type="entry name" value="BETA-ALANINE-ACTIVATING ENZYME"/>
    <property type="match status" value="1"/>
</dbReference>
<dbReference type="Gene3D" id="2.40.10.480">
    <property type="match status" value="1"/>
</dbReference>
<dbReference type="Pfam" id="PF13360">
    <property type="entry name" value="PQQ_2"/>
    <property type="match status" value="2"/>
</dbReference>
<protein>
    <recommendedName>
        <fullName evidence="2">Pyrrolo-quinoline quinone repeat domain-containing protein</fullName>
    </recommendedName>
</protein>
<organism evidence="3 4">
    <name type="scientific">Candidatus Endobugula sertula</name>
    <name type="common">Bugula neritina bacterial symbiont</name>
    <dbReference type="NCBI Taxonomy" id="62101"/>
    <lineage>
        <taxon>Bacteria</taxon>
        <taxon>Pseudomonadati</taxon>
        <taxon>Pseudomonadota</taxon>
        <taxon>Gammaproteobacteria</taxon>
        <taxon>Cellvibrionales</taxon>
        <taxon>Cellvibrionaceae</taxon>
        <taxon>Candidatus Endobugula</taxon>
    </lineage>
</organism>
<dbReference type="STRING" id="62101.AB835_11725"/>
<evidence type="ECO:0000259" key="2">
    <source>
        <dbReference type="Pfam" id="PF13360"/>
    </source>
</evidence>
<evidence type="ECO:0000256" key="1">
    <source>
        <dbReference type="SAM" id="SignalP"/>
    </source>
</evidence>
<dbReference type="InterPro" id="IPR015943">
    <property type="entry name" value="WD40/YVTN_repeat-like_dom_sf"/>
</dbReference>
<proteinExistence type="predicted"/>
<sequence length="1067" mass="112802">MDKLIRPLLLTLLSVTLLLFTVSMPLHAAPGSALWSVDIGGNIGSSAAYDHTNGQLYVGSADKHLYALDNVGNVLWTFATQGYIAAAPVVSADGAIVYITSYDHHVYAIDTQSGIELWRFNTGDIVYASVAIDQSNHLYIGSRNGIFYALDGATGTEQWQLNLGSVIGSSAAIEHNGYVYVGAADGYLYALDPSVLQVNPSSGWVWRAFTGGGVSSPVIDFDGHVYVGSHDYSIYSFGGDTGTQRWSTTLGGRITSSPVIDSQGNLYVSTFDNGALNALAPSGSLMWSLPLSNSAEPMYSSPAPAFVRYGAAGQYAYAYVTDTIHCMNPVFGDPAPGVLKSCEYLLSDQDDFDGDGVVDRVDAFPMDSTETLDSDQDGTGNNADPFPYDPDNNVAGGWVSCGDEWTTCTVPVPAEVRYGANGQYATQQVQDSIACTNSAFGGDPISGVFKACSYSLSSTADFDGDGVVDSLDAFPADNTETLDSDRDGIGNNADPFPYDADNNVTGGWVFCGNEWSSCTVPVPAEVRYGANGQYATQQVQDTIACTNSAFGGDPISGVLKACSYSLSSTADFDGDGVVDSLDDFPADRTESVDSDNDGIGDNSDVFPNDPTNNPNANWIHCANDNALCEVPSRALVRYGAGSQYQFAVVIGAVHCSASVFGNPAPNQTRACSYIVINPIASSSAAISNLSANPVVTTLANTASDSQFNSGNPERIRSELIGSPSYMLLSPIRKTLNGADVSIDYMVHEPLVSPKGIVLLIAGGQLDAELSVDTDNHILSAGDDFLVRSAHLFAAQGYKVVTMSHPSDRADDVGNDTNGYAYDHYRNSMRHAVDVSTIINTENQNGLPVFISGTDRGAISAMALHTMANAIDLTSPITSGVYVPINSAYFDFANINRNIYLAWHVNGACSVSTPTDTENLRDELMAAGVNIQADVFAGGFDHPAQTNPCRNDTVHSFFGIESGVVEKITAWYDSLLATLPQTRPTADAVTLATGITAIDLSVLSAGEGPLTYSLPFTSTSLGGSLTLSHGIVSYSPPVNSVAIEDSFVYIVKDRNGGISHNVVTIPLQ</sequence>
<comment type="caution">
    <text evidence="3">The sequence shown here is derived from an EMBL/GenBank/DDBJ whole genome shotgun (WGS) entry which is preliminary data.</text>
</comment>
<evidence type="ECO:0000313" key="4">
    <source>
        <dbReference type="Proteomes" id="UP000242502"/>
    </source>
</evidence>
<dbReference type="GO" id="GO:0005509">
    <property type="term" value="F:calcium ion binding"/>
    <property type="evidence" value="ECO:0007669"/>
    <property type="project" value="InterPro"/>
</dbReference>
<feature type="domain" description="Pyrrolo-quinoline quinone repeat" evidence="2">
    <location>
        <begin position="28"/>
        <end position="163"/>
    </location>
</feature>